<protein>
    <submittedName>
        <fullName evidence="3">Uncharacterized protein</fullName>
    </submittedName>
</protein>
<sequence>MSTPTLPTAVAGPRQNITVSIIYEDSASPTNSFITAPSMNITDTSSNVDFAHGSEAYEEDDLGDGDMSNPFDDRHEPYAEDRHEDTEHSHMSLPSGLYDIEPGPQQCLSTPATSHLLALDQHSAEGHPQADEHSVFDTMSRRSHTSEGTAVESMIQRRWLQGLSYGSFRGEDRTWKPEDESNHQQYTSARILFWLGFIMPWCWLIGGWCLARSGEAKHDEEHTKPMWWELPGRTKAKGIVKPAKESTSKKARSPFWRFHARNQETTPISPVDNDSVRTIRSMVEEKQGHPQFIDPWVQRCRVAASLSGGVLCALVVVCIVAFAVYR</sequence>
<keyword evidence="4" id="KW-1185">Reference proteome</keyword>
<dbReference type="Proteomes" id="UP000703269">
    <property type="component" value="Unassembled WGS sequence"/>
</dbReference>
<keyword evidence="2" id="KW-1133">Transmembrane helix</keyword>
<proteinExistence type="predicted"/>
<evidence type="ECO:0000313" key="4">
    <source>
        <dbReference type="Proteomes" id="UP000703269"/>
    </source>
</evidence>
<feature type="compositionally biased region" description="Basic and acidic residues" evidence="1">
    <location>
        <begin position="123"/>
        <end position="135"/>
    </location>
</feature>
<dbReference type="AlphaFoldDB" id="A0A9P3LG11"/>
<organism evidence="3 4">
    <name type="scientific">Phanerochaete sordida</name>
    <dbReference type="NCBI Taxonomy" id="48140"/>
    <lineage>
        <taxon>Eukaryota</taxon>
        <taxon>Fungi</taxon>
        <taxon>Dikarya</taxon>
        <taxon>Basidiomycota</taxon>
        <taxon>Agaricomycotina</taxon>
        <taxon>Agaricomycetes</taxon>
        <taxon>Polyporales</taxon>
        <taxon>Phanerochaetaceae</taxon>
        <taxon>Phanerochaete</taxon>
    </lineage>
</organism>
<feature type="transmembrane region" description="Helical" evidence="2">
    <location>
        <begin position="191"/>
        <end position="211"/>
    </location>
</feature>
<keyword evidence="2" id="KW-0812">Transmembrane</keyword>
<evidence type="ECO:0000256" key="2">
    <source>
        <dbReference type="SAM" id="Phobius"/>
    </source>
</evidence>
<name>A0A9P3LG11_9APHY</name>
<feature type="region of interest" description="Disordered" evidence="1">
    <location>
        <begin position="123"/>
        <end position="150"/>
    </location>
</feature>
<evidence type="ECO:0000256" key="1">
    <source>
        <dbReference type="SAM" id="MobiDB-lite"/>
    </source>
</evidence>
<feature type="transmembrane region" description="Helical" evidence="2">
    <location>
        <begin position="302"/>
        <end position="325"/>
    </location>
</feature>
<feature type="compositionally biased region" description="Basic and acidic residues" evidence="1">
    <location>
        <begin position="71"/>
        <end position="90"/>
    </location>
</feature>
<accession>A0A9P3LG11</accession>
<keyword evidence="2" id="KW-0472">Membrane</keyword>
<comment type="caution">
    <text evidence="3">The sequence shown here is derived from an EMBL/GenBank/DDBJ whole genome shotgun (WGS) entry which is preliminary data.</text>
</comment>
<feature type="region of interest" description="Disordered" evidence="1">
    <location>
        <begin position="57"/>
        <end position="92"/>
    </location>
</feature>
<reference evidence="3 4" key="1">
    <citation type="submission" date="2021-08" db="EMBL/GenBank/DDBJ databases">
        <title>Draft Genome Sequence of Phanerochaete sordida strain YK-624.</title>
        <authorList>
            <person name="Mori T."/>
            <person name="Dohra H."/>
            <person name="Suzuki T."/>
            <person name="Kawagishi H."/>
            <person name="Hirai H."/>
        </authorList>
    </citation>
    <scope>NUCLEOTIDE SEQUENCE [LARGE SCALE GENOMIC DNA]</scope>
    <source>
        <strain evidence="3 4">YK-624</strain>
    </source>
</reference>
<dbReference type="OrthoDB" id="3251367at2759"/>
<evidence type="ECO:0000313" key="3">
    <source>
        <dbReference type="EMBL" id="GJE93189.1"/>
    </source>
</evidence>
<gene>
    <name evidence="3" type="ORF">PsYK624_093480</name>
</gene>
<dbReference type="EMBL" id="BPQB01000030">
    <property type="protein sequence ID" value="GJE93189.1"/>
    <property type="molecule type" value="Genomic_DNA"/>
</dbReference>